<keyword evidence="2" id="KW-0378">Hydrolase</keyword>
<dbReference type="InterPro" id="IPR011059">
    <property type="entry name" value="Metal-dep_hydrolase_composite"/>
</dbReference>
<reference evidence="2 3" key="1">
    <citation type="submission" date="2018-01" db="EMBL/GenBank/DDBJ databases">
        <title>The draft genome sequence of Halioglobus lutimaris HF004.</title>
        <authorList>
            <person name="Du Z.-J."/>
            <person name="Shi M.-J."/>
        </authorList>
    </citation>
    <scope>NUCLEOTIDE SEQUENCE [LARGE SCALE GENOMIC DNA]</scope>
    <source>
        <strain evidence="2 3">HF004</strain>
    </source>
</reference>
<evidence type="ECO:0000313" key="2">
    <source>
        <dbReference type="EMBL" id="PLW69391.1"/>
    </source>
</evidence>
<dbReference type="CDD" id="cd01300">
    <property type="entry name" value="YtcJ_like"/>
    <property type="match status" value="1"/>
</dbReference>
<protein>
    <submittedName>
        <fullName evidence="2">Amidohydrolase</fullName>
    </submittedName>
</protein>
<dbReference type="InterPro" id="IPR013108">
    <property type="entry name" value="Amidohydro_3"/>
</dbReference>
<gene>
    <name evidence="2" type="ORF">C0039_07625</name>
</gene>
<dbReference type="PANTHER" id="PTHR22642:SF2">
    <property type="entry name" value="PROTEIN LONG AFTER FAR-RED 3"/>
    <property type="match status" value="1"/>
</dbReference>
<dbReference type="Proteomes" id="UP000235005">
    <property type="component" value="Unassembled WGS sequence"/>
</dbReference>
<keyword evidence="3" id="KW-1185">Reference proteome</keyword>
<comment type="caution">
    <text evidence="2">The sequence shown here is derived from an EMBL/GenBank/DDBJ whole genome shotgun (WGS) entry which is preliminary data.</text>
</comment>
<dbReference type="SUPFAM" id="SSF51338">
    <property type="entry name" value="Composite domain of metallo-dependent hydrolases"/>
    <property type="match status" value="1"/>
</dbReference>
<dbReference type="GO" id="GO:0016810">
    <property type="term" value="F:hydrolase activity, acting on carbon-nitrogen (but not peptide) bonds"/>
    <property type="evidence" value="ECO:0007669"/>
    <property type="project" value="InterPro"/>
</dbReference>
<dbReference type="InterPro" id="IPR032466">
    <property type="entry name" value="Metal_Hydrolase"/>
</dbReference>
<name>A0A2N5X4I4_9GAMM</name>
<proteinExistence type="predicted"/>
<dbReference type="InterPro" id="IPR033932">
    <property type="entry name" value="YtcJ-like"/>
</dbReference>
<dbReference type="Gene3D" id="2.30.40.10">
    <property type="entry name" value="Urease, subunit C, domain 1"/>
    <property type="match status" value="1"/>
</dbReference>
<organism evidence="2 3">
    <name type="scientific">Pseudohalioglobus lutimaris</name>
    <dbReference type="NCBI Taxonomy" id="1737061"/>
    <lineage>
        <taxon>Bacteria</taxon>
        <taxon>Pseudomonadati</taxon>
        <taxon>Pseudomonadota</taxon>
        <taxon>Gammaproteobacteria</taxon>
        <taxon>Cellvibrionales</taxon>
        <taxon>Halieaceae</taxon>
        <taxon>Pseudohalioglobus</taxon>
    </lineage>
</organism>
<dbReference type="SUPFAM" id="SSF51556">
    <property type="entry name" value="Metallo-dependent hydrolases"/>
    <property type="match status" value="1"/>
</dbReference>
<dbReference type="AlphaFoldDB" id="A0A2N5X4I4"/>
<dbReference type="Gene3D" id="3.10.310.70">
    <property type="match status" value="1"/>
</dbReference>
<dbReference type="Gene3D" id="3.20.20.140">
    <property type="entry name" value="Metal-dependent hydrolases"/>
    <property type="match status" value="1"/>
</dbReference>
<dbReference type="Pfam" id="PF07969">
    <property type="entry name" value="Amidohydro_3"/>
    <property type="match status" value="1"/>
</dbReference>
<dbReference type="RefSeq" id="WP_101517743.1">
    <property type="nucleotide sequence ID" value="NZ_PKUS01000007.1"/>
</dbReference>
<evidence type="ECO:0000313" key="3">
    <source>
        <dbReference type="Proteomes" id="UP000235005"/>
    </source>
</evidence>
<feature type="domain" description="Amidohydrolase 3" evidence="1">
    <location>
        <begin position="79"/>
        <end position="566"/>
    </location>
</feature>
<sequence>MNWKAATLVLVALLGGLTVLFKIATRVPQPPEHQVFINGEVLTMDAQNRVVEAVAVRGDRIEAVGSTDEIMALVEDHTEVNDLRGRTLMPGFVDAHGHFPGSGMSVVSADLTSPPVGGKLRMADVLEALRERAAVTEPGEMVSGFGYDDTLLEEKRHPTREELDSVSTEHPVVATHVSGHMLVANSRALALVGITAETEDPVGGVIARHPGSREPNGLLEETARLELMMYMQDMGLREVYAMIKAASIEYAQVGVTTAQSGGTSPALARGLVWFSKLGVIPLRVVMFAFDTEFADALDRDEFDPQAYSTDRVTMQTVKLVADGSIQGYTGYLSHPYHVPRDPHDAKYRGYPAIPRDELFKRVEKLHTAGFQLAIHGNGDESIEDILDAFEAAQRAYPVEDPRMILIHSQMAREDQVARMKALGVTPSFFSAHTFYWGDRHRDIFMGPQRAAAMSPARWAQEQDLRFSSHMDTPVTPMLPLQAVWSQVHRLSSGGDVIGPAQRIDVMSALRAVTIDAAWQVFQDDRIGSLEPGKLADIIVLSGSPLTETLAMRELKVERTLVGGATIFQRF</sequence>
<dbReference type="EMBL" id="PKUS01000007">
    <property type="protein sequence ID" value="PLW69391.1"/>
    <property type="molecule type" value="Genomic_DNA"/>
</dbReference>
<accession>A0A2N5X4I4</accession>
<dbReference type="PANTHER" id="PTHR22642">
    <property type="entry name" value="IMIDAZOLONEPROPIONASE"/>
    <property type="match status" value="1"/>
</dbReference>
<dbReference type="OrthoDB" id="5734927at2"/>
<evidence type="ECO:0000259" key="1">
    <source>
        <dbReference type="Pfam" id="PF07969"/>
    </source>
</evidence>